<evidence type="ECO:0000313" key="2">
    <source>
        <dbReference type="Proteomes" id="UP000077734"/>
    </source>
</evidence>
<gene>
    <name evidence="1" type="ORF">A1356_09320</name>
</gene>
<comment type="caution">
    <text evidence="1">The sequence shown here is derived from an EMBL/GenBank/DDBJ whole genome shotgun (WGS) entry which is preliminary data.</text>
</comment>
<evidence type="ECO:0000313" key="1">
    <source>
        <dbReference type="EMBL" id="OAI27529.1"/>
    </source>
</evidence>
<protein>
    <submittedName>
        <fullName evidence="1">Uncharacterized protein</fullName>
    </submittedName>
</protein>
<reference evidence="1 2" key="1">
    <citation type="submission" date="2016-03" db="EMBL/GenBank/DDBJ databases">
        <authorList>
            <person name="Heylen K."/>
            <person name="De Vos P."/>
            <person name="Vekeman B."/>
        </authorList>
    </citation>
    <scope>NUCLEOTIDE SEQUENCE [LARGE SCALE GENOMIC DNA]</scope>
    <source>
        <strain evidence="1 2">R-49807</strain>
    </source>
</reference>
<accession>A0AA91DDL0</accession>
<dbReference type="Proteomes" id="UP000077734">
    <property type="component" value="Unassembled WGS sequence"/>
</dbReference>
<name>A0AA91DDL0_9GAMM</name>
<organism evidence="1 2">
    <name type="scientific">Methylomonas koyamae</name>
    <dbReference type="NCBI Taxonomy" id="702114"/>
    <lineage>
        <taxon>Bacteria</taxon>
        <taxon>Pseudomonadati</taxon>
        <taxon>Pseudomonadota</taxon>
        <taxon>Gammaproteobacteria</taxon>
        <taxon>Methylococcales</taxon>
        <taxon>Methylococcaceae</taxon>
        <taxon>Methylomonas</taxon>
    </lineage>
</organism>
<keyword evidence="2" id="KW-1185">Reference proteome</keyword>
<dbReference type="AlphaFoldDB" id="A0AA91DDL0"/>
<sequence>MAAKPKRFPAFPAGNRFCAVTGASSGAKDAGLVCIPAVRIPEIPAGMAAWLNGICAEAMAKPAVIESVAKLDPRVSGKRLLAGRRNVSQITQVLWKSLFLT</sequence>
<dbReference type="EMBL" id="LUUL01000063">
    <property type="protein sequence ID" value="OAI27529.1"/>
    <property type="molecule type" value="Genomic_DNA"/>
</dbReference>
<proteinExistence type="predicted"/>